<dbReference type="AlphaFoldDB" id="A0AAD7H308"/>
<dbReference type="Proteomes" id="UP001215598">
    <property type="component" value="Unassembled WGS sequence"/>
</dbReference>
<protein>
    <submittedName>
        <fullName evidence="1">Uncharacterized protein</fullName>
    </submittedName>
</protein>
<evidence type="ECO:0000313" key="1">
    <source>
        <dbReference type="EMBL" id="KAJ7711014.1"/>
    </source>
</evidence>
<keyword evidence="2" id="KW-1185">Reference proteome</keyword>
<proteinExistence type="predicted"/>
<dbReference type="EMBL" id="JARKIB010000407">
    <property type="protein sequence ID" value="KAJ7711014.1"/>
    <property type="molecule type" value="Genomic_DNA"/>
</dbReference>
<evidence type="ECO:0000313" key="2">
    <source>
        <dbReference type="Proteomes" id="UP001215598"/>
    </source>
</evidence>
<reference evidence="1" key="1">
    <citation type="submission" date="2023-03" db="EMBL/GenBank/DDBJ databases">
        <title>Massive genome expansion in bonnet fungi (Mycena s.s.) driven by repeated elements and novel gene families across ecological guilds.</title>
        <authorList>
            <consortium name="Lawrence Berkeley National Laboratory"/>
            <person name="Harder C.B."/>
            <person name="Miyauchi S."/>
            <person name="Viragh M."/>
            <person name="Kuo A."/>
            <person name="Thoen E."/>
            <person name="Andreopoulos B."/>
            <person name="Lu D."/>
            <person name="Skrede I."/>
            <person name="Drula E."/>
            <person name="Henrissat B."/>
            <person name="Morin E."/>
            <person name="Kohler A."/>
            <person name="Barry K."/>
            <person name="LaButti K."/>
            <person name="Morin E."/>
            <person name="Salamov A."/>
            <person name="Lipzen A."/>
            <person name="Mereny Z."/>
            <person name="Hegedus B."/>
            <person name="Baldrian P."/>
            <person name="Stursova M."/>
            <person name="Weitz H."/>
            <person name="Taylor A."/>
            <person name="Grigoriev I.V."/>
            <person name="Nagy L.G."/>
            <person name="Martin F."/>
            <person name="Kauserud H."/>
        </authorList>
    </citation>
    <scope>NUCLEOTIDE SEQUENCE</scope>
    <source>
        <strain evidence="1">CBHHK182m</strain>
    </source>
</reference>
<gene>
    <name evidence="1" type="ORF">B0H16DRAFT_1344130</name>
</gene>
<sequence>MLCKVAPRVWTAAHLDIERVLDYDTRLRLPFDLPNARSCRQPTAFSHVEYRFTTDSFPHQERKAQAAGMSVLTALGDYDPTEGEIILWEDQKVVNFPSGSSFLLPNWMHYSFTAVDPPGYQMVMMQLCDEALSQFVANGSPL</sequence>
<organism evidence="1 2">
    <name type="scientific">Mycena metata</name>
    <dbReference type="NCBI Taxonomy" id="1033252"/>
    <lineage>
        <taxon>Eukaryota</taxon>
        <taxon>Fungi</taxon>
        <taxon>Dikarya</taxon>
        <taxon>Basidiomycota</taxon>
        <taxon>Agaricomycotina</taxon>
        <taxon>Agaricomycetes</taxon>
        <taxon>Agaricomycetidae</taxon>
        <taxon>Agaricales</taxon>
        <taxon>Marasmiineae</taxon>
        <taxon>Mycenaceae</taxon>
        <taxon>Mycena</taxon>
    </lineage>
</organism>
<accession>A0AAD7H308</accession>
<name>A0AAD7H308_9AGAR</name>
<comment type="caution">
    <text evidence="1">The sequence shown here is derived from an EMBL/GenBank/DDBJ whole genome shotgun (WGS) entry which is preliminary data.</text>
</comment>